<dbReference type="Gene3D" id="3.40.50.300">
    <property type="entry name" value="P-loop containing nucleotide triphosphate hydrolases"/>
    <property type="match status" value="1"/>
</dbReference>
<evidence type="ECO:0008006" key="5">
    <source>
        <dbReference type="Google" id="ProtNLM"/>
    </source>
</evidence>
<evidence type="ECO:0000256" key="2">
    <source>
        <dbReference type="ARBA" id="ARBA00022840"/>
    </source>
</evidence>
<dbReference type="PANTHER" id="PTHR24223">
    <property type="entry name" value="ATP-BINDING CASSETTE SUB-FAMILY C"/>
    <property type="match status" value="1"/>
</dbReference>
<evidence type="ECO:0000313" key="4">
    <source>
        <dbReference type="Proteomes" id="UP000631114"/>
    </source>
</evidence>
<dbReference type="GO" id="GO:0005524">
    <property type="term" value="F:ATP binding"/>
    <property type="evidence" value="ECO:0007669"/>
    <property type="project" value="UniProtKB-KW"/>
</dbReference>
<dbReference type="OrthoDB" id="1732803at2759"/>
<dbReference type="GO" id="GO:0016020">
    <property type="term" value="C:membrane"/>
    <property type="evidence" value="ECO:0007669"/>
    <property type="project" value="TreeGrafter"/>
</dbReference>
<protein>
    <recommendedName>
        <fullName evidence="5">ABC transporter domain-containing protein</fullName>
    </recommendedName>
</protein>
<dbReference type="Proteomes" id="UP000631114">
    <property type="component" value="Unassembled WGS sequence"/>
</dbReference>
<name>A0A835IC50_9MAGN</name>
<keyword evidence="2" id="KW-0067">ATP-binding</keyword>
<gene>
    <name evidence="3" type="ORF">IFM89_005709</name>
</gene>
<evidence type="ECO:0000313" key="3">
    <source>
        <dbReference type="EMBL" id="KAF9613138.1"/>
    </source>
</evidence>
<dbReference type="GO" id="GO:0042626">
    <property type="term" value="F:ATPase-coupled transmembrane transporter activity"/>
    <property type="evidence" value="ECO:0007669"/>
    <property type="project" value="TreeGrafter"/>
</dbReference>
<proteinExistence type="predicted"/>
<dbReference type="InterPro" id="IPR027417">
    <property type="entry name" value="P-loop_NTPase"/>
</dbReference>
<organism evidence="3 4">
    <name type="scientific">Coptis chinensis</name>
    <dbReference type="NCBI Taxonomy" id="261450"/>
    <lineage>
        <taxon>Eukaryota</taxon>
        <taxon>Viridiplantae</taxon>
        <taxon>Streptophyta</taxon>
        <taxon>Embryophyta</taxon>
        <taxon>Tracheophyta</taxon>
        <taxon>Spermatophyta</taxon>
        <taxon>Magnoliopsida</taxon>
        <taxon>Ranunculales</taxon>
        <taxon>Ranunculaceae</taxon>
        <taxon>Coptidoideae</taxon>
        <taxon>Coptis</taxon>
    </lineage>
</organism>
<dbReference type="PANTHER" id="PTHR24223:SF362">
    <property type="entry name" value="ABC TRANSPORTER C FAMILY MEMBER 4"/>
    <property type="match status" value="1"/>
</dbReference>
<keyword evidence="4" id="KW-1185">Reference proteome</keyword>
<sequence length="199" mass="22411">MTVVATSTSWPIGSNVGFQSKGHGIKSLVGKVFITSFNTWGDAQALRKGQSLWDYCLCGTDVLDSKCEDIQLARAVYQDCDIHFLDDVFSAVDAHTGSDIFKECVRGPLKNKTILLVTHQVDFLHNVDIILVMRDGMIVQFGKYNELLDFGTDFGALVAAHETSMELVEQMMLMNHKNYQNHRATMSMMLFLSHLWKKL</sequence>
<dbReference type="InterPro" id="IPR050173">
    <property type="entry name" value="ABC_transporter_C-like"/>
</dbReference>
<evidence type="ECO:0000256" key="1">
    <source>
        <dbReference type="ARBA" id="ARBA00022741"/>
    </source>
</evidence>
<keyword evidence="1" id="KW-0547">Nucleotide-binding</keyword>
<dbReference type="SUPFAM" id="SSF52540">
    <property type="entry name" value="P-loop containing nucleoside triphosphate hydrolases"/>
    <property type="match status" value="1"/>
</dbReference>
<dbReference type="EMBL" id="JADFTS010000003">
    <property type="protein sequence ID" value="KAF9613138.1"/>
    <property type="molecule type" value="Genomic_DNA"/>
</dbReference>
<dbReference type="AlphaFoldDB" id="A0A835IC50"/>
<accession>A0A835IC50</accession>
<comment type="caution">
    <text evidence="3">The sequence shown here is derived from an EMBL/GenBank/DDBJ whole genome shotgun (WGS) entry which is preliminary data.</text>
</comment>
<reference evidence="3 4" key="1">
    <citation type="submission" date="2020-10" db="EMBL/GenBank/DDBJ databases">
        <title>The Coptis chinensis genome and diversification of protoberbering-type alkaloids.</title>
        <authorList>
            <person name="Wang B."/>
            <person name="Shu S."/>
            <person name="Song C."/>
            <person name="Liu Y."/>
        </authorList>
    </citation>
    <scope>NUCLEOTIDE SEQUENCE [LARGE SCALE GENOMIC DNA]</scope>
    <source>
        <strain evidence="3">HL-2020</strain>
        <tissue evidence="3">Leaf</tissue>
    </source>
</reference>